<evidence type="ECO:0000256" key="6">
    <source>
        <dbReference type="ARBA" id="ARBA00022977"/>
    </source>
</evidence>
<keyword evidence="4 8" id="KW-0418">Kinase</keyword>
<protein>
    <recommendedName>
        <fullName evidence="1">pyridoxal kinase</fullName>
        <ecNumber evidence="1">2.7.1.35</ecNumber>
    </recommendedName>
</protein>
<reference evidence="8 9" key="1">
    <citation type="journal article" date="2019" name="Int. J. Syst. Evol. Microbiol.">
        <title>The Global Catalogue of Microorganisms (GCM) 10K type strain sequencing project: providing services to taxonomists for standard genome sequencing and annotation.</title>
        <authorList>
            <consortium name="The Broad Institute Genomics Platform"/>
            <consortium name="The Broad Institute Genome Sequencing Center for Infectious Disease"/>
            <person name="Wu L."/>
            <person name="Ma J."/>
        </authorList>
    </citation>
    <scope>NUCLEOTIDE SEQUENCE [LARGE SCALE GENOMIC DNA]</scope>
    <source>
        <strain evidence="8 9">JCM 1407</strain>
    </source>
</reference>
<dbReference type="Gene3D" id="3.40.1190.20">
    <property type="match status" value="1"/>
</dbReference>
<keyword evidence="9" id="KW-1185">Reference proteome</keyword>
<evidence type="ECO:0000313" key="8">
    <source>
        <dbReference type="EMBL" id="GAA0740020.1"/>
    </source>
</evidence>
<dbReference type="Pfam" id="PF08543">
    <property type="entry name" value="Phos_pyr_kin"/>
    <property type="match status" value="1"/>
</dbReference>
<organism evidence="8 9">
    <name type="scientific">Clostridium oceanicum</name>
    <dbReference type="NCBI Taxonomy" id="1543"/>
    <lineage>
        <taxon>Bacteria</taxon>
        <taxon>Bacillati</taxon>
        <taxon>Bacillota</taxon>
        <taxon>Clostridia</taxon>
        <taxon>Eubacteriales</taxon>
        <taxon>Clostridiaceae</taxon>
        <taxon>Clostridium</taxon>
    </lineage>
</organism>
<proteinExistence type="predicted"/>
<comment type="caution">
    <text evidence="8">The sequence shown here is derived from an EMBL/GenBank/DDBJ whole genome shotgun (WGS) entry which is preliminary data.</text>
</comment>
<sequence>MKLDLKKVAAIHDISGFGRASLTTVIPIISAMECQVCPVPTAVLSTHTGGFGKPKIVDLTDHIEEYISHWERLNLNFDCIYSGYLGSAYQIDIITNFIKRFKHKDTLVVIDPVMGDDFELYSNMGLDMVDKMRGFIKLADVITPNFTEACYILGKECVKPISEISIKNMLKSLSKFGPDIVIITSVPIKDNVVTTACYDKINDKFYVIHKEKLKANYPGTGDAFTSVIVGSLLKKYSIDKALKIATDFVEEGMKVSLKYDYPYKEGILLEKTIKEFILKNK</sequence>
<evidence type="ECO:0000256" key="5">
    <source>
        <dbReference type="ARBA" id="ARBA00022840"/>
    </source>
</evidence>
<dbReference type="EMBL" id="BAAACG010000009">
    <property type="protein sequence ID" value="GAA0740020.1"/>
    <property type="molecule type" value="Genomic_DNA"/>
</dbReference>
<dbReference type="GO" id="GO:0016301">
    <property type="term" value="F:kinase activity"/>
    <property type="evidence" value="ECO:0007669"/>
    <property type="project" value="UniProtKB-KW"/>
</dbReference>
<dbReference type="InterPro" id="IPR013749">
    <property type="entry name" value="PM/HMP-P_kinase-1"/>
</dbReference>
<accession>A0ABN1JHM7</accession>
<keyword evidence="3" id="KW-0547">Nucleotide-binding</keyword>
<dbReference type="SUPFAM" id="SSF53613">
    <property type="entry name" value="Ribokinase-like"/>
    <property type="match status" value="1"/>
</dbReference>
<name>A0ABN1JHM7_9CLOT</name>
<dbReference type="InterPro" id="IPR004625">
    <property type="entry name" value="PyrdxlKinase"/>
</dbReference>
<evidence type="ECO:0000256" key="3">
    <source>
        <dbReference type="ARBA" id="ARBA00022741"/>
    </source>
</evidence>
<dbReference type="Proteomes" id="UP001501510">
    <property type="component" value="Unassembled WGS sequence"/>
</dbReference>
<dbReference type="RefSeq" id="WP_343761199.1">
    <property type="nucleotide sequence ID" value="NZ_BAAACG010000009.1"/>
</dbReference>
<dbReference type="EC" id="2.7.1.35" evidence="1"/>
<dbReference type="PANTHER" id="PTHR20858">
    <property type="entry name" value="PHOSPHOMETHYLPYRIMIDINE KINASE"/>
    <property type="match status" value="1"/>
</dbReference>
<keyword evidence="2" id="KW-0808">Transferase</keyword>
<gene>
    <name evidence="8" type="ORF">GCM10008906_19480</name>
</gene>
<dbReference type="NCBIfam" id="NF005491">
    <property type="entry name" value="PRK07105.1"/>
    <property type="match status" value="1"/>
</dbReference>
<evidence type="ECO:0000313" key="9">
    <source>
        <dbReference type="Proteomes" id="UP001501510"/>
    </source>
</evidence>
<evidence type="ECO:0000259" key="7">
    <source>
        <dbReference type="Pfam" id="PF08543"/>
    </source>
</evidence>
<evidence type="ECO:0000256" key="4">
    <source>
        <dbReference type="ARBA" id="ARBA00022777"/>
    </source>
</evidence>
<keyword evidence="6" id="KW-0784">Thiamine biosynthesis</keyword>
<evidence type="ECO:0000256" key="2">
    <source>
        <dbReference type="ARBA" id="ARBA00022679"/>
    </source>
</evidence>
<feature type="domain" description="Pyridoxamine kinase/Phosphomethylpyrimidine kinase" evidence="7">
    <location>
        <begin position="29"/>
        <end position="258"/>
    </location>
</feature>
<dbReference type="CDD" id="cd01173">
    <property type="entry name" value="pyridoxal_pyridoxamine_kinase"/>
    <property type="match status" value="1"/>
</dbReference>
<dbReference type="InterPro" id="IPR029056">
    <property type="entry name" value="Ribokinase-like"/>
</dbReference>
<keyword evidence="5" id="KW-0067">ATP-binding</keyword>
<evidence type="ECO:0000256" key="1">
    <source>
        <dbReference type="ARBA" id="ARBA00012104"/>
    </source>
</evidence>
<dbReference type="PANTHER" id="PTHR20858:SF17">
    <property type="entry name" value="HYDROXYMETHYLPYRIMIDINE_PHOSPHOMETHYLPYRIMIDINE KINASE THI20-RELATED"/>
    <property type="match status" value="1"/>
</dbReference>